<reference evidence="5 6" key="1">
    <citation type="submission" date="2018-02" db="EMBL/GenBank/DDBJ databases">
        <title>Genomic Encyclopedia of Archaeal and Bacterial Type Strains, Phase II (KMG-II): from individual species to whole genera.</title>
        <authorList>
            <person name="Goeker M."/>
        </authorList>
    </citation>
    <scope>NUCLEOTIDE SEQUENCE [LARGE SCALE GENOMIC DNA]</scope>
    <source>
        <strain evidence="5 6">YU 961-1</strain>
    </source>
</reference>
<dbReference type="PROSITE" id="PS01117">
    <property type="entry name" value="HTH_MARR_1"/>
    <property type="match status" value="1"/>
</dbReference>
<evidence type="ECO:0000256" key="3">
    <source>
        <dbReference type="ARBA" id="ARBA00023163"/>
    </source>
</evidence>
<dbReference type="OrthoDB" id="5195026at2"/>
<evidence type="ECO:0000256" key="2">
    <source>
        <dbReference type="ARBA" id="ARBA00023125"/>
    </source>
</evidence>
<dbReference type="GO" id="GO:0003677">
    <property type="term" value="F:DNA binding"/>
    <property type="evidence" value="ECO:0007669"/>
    <property type="project" value="UniProtKB-KW"/>
</dbReference>
<feature type="domain" description="HTH marR-type" evidence="4">
    <location>
        <begin position="11"/>
        <end position="128"/>
    </location>
</feature>
<dbReference type="SUPFAM" id="SSF46785">
    <property type="entry name" value="Winged helix' DNA-binding domain"/>
    <property type="match status" value="1"/>
</dbReference>
<protein>
    <submittedName>
        <fullName evidence="5">DNA-binding MarR family transcriptional regulator</fullName>
    </submittedName>
</protein>
<organism evidence="5 6">
    <name type="scientific">Actinokineospora auranticolor</name>
    <dbReference type="NCBI Taxonomy" id="155976"/>
    <lineage>
        <taxon>Bacteria</taxon>
        <taxon>Bacillati</taxon>
        <taxon>Actinomycetota</taxon>
        <taxon>Actinomycetes</taxon>
        <taxon>Pseudonocardiales</taxon>
        <taxon>Pseudonocardiaceae</taxon>
        <taxon>Actinokineospora</taxon>
    </lineage>
</organism>
<proteinExistence type="predicted"/>
<dbReference type="GO" id="GO:0003700">
    <property type="term" value="F:DNA-binding transcription factor activity"/>
    <property type="evidence" value="ECO:0007669"/>
    <property type="project" value="InterPro"/>
</dbReference>
<dbReference type="InterPro" id="IPR023187">
    <property type="entry name" value="Tscrpt_reg_MarR-type_CS"/>
</dbReference>
<sequence length="128" mass="14338">MSTEAELIDEWRSLAQRYHKLACALDRALDETHGVSMNEFETLDRLLTQSTQPCDTRMQDLAGQMYLSQSALSRTVARLEKAGFVERTLCEADRRGVFVRVTDAGRELYRAASQTRLAILGSGVPENA</sequence>
<dbReference type="EMBL" id="PTIX01000002">
    <property type="protein sequence ID" value="PPK70422.1"/>
    <property type="molecule type" value="Genomic_DNA"/>
</dbReference>
<dbReference type="PANTHER" id="PTHR33164">
    <property type="entry name" value="TRANSCRIPTIONAL REGULATOR, MARR FAMILY"/>
    <property type="match status" value="1"/>
</dbReference>
<dbReference type="Pfam" id="PF01047">
    <property type="entry name" value="MarR"/>
    <property type="match status" value="1"/>
</dbReference>
<dbReference type="PANTHER" id="PTHR33164:SF99">
    <property type="entry name" value="MARR FAMILY REGULATORY PROTEIN"/>
    <property type="match status" value="1"/>
</dbReference>
<evidence type="ECO:0000313" key="5">
    <source>
        <dbReference type="EMBL" id="PPK70422.1"/>
    </source>
</evidence>
<accession>A0A2S6GYU6</accession>
<name>A0A2S6GYU6_9PSEU</name>
<evidence type="ECO:0000259" key="4">
    <source>
        <dbReference type="PROSITE" id="PS50995"/>
    </source>
</evidence>
<evidence type="ECO:0000256" key="1">
    <source>
        <dbReference type="ARBA" id="ARBA00023015"/>
    </source>
</evidence>
<keyword evidence="6" id="KW-1185">Reference proteome</keyword>
<dbReference type="PRINTS" id="PR00598">
    <property type="entry name" value="HTHMARR"/>
</dbReference>
<dbReference type="InterPro" id="IPR036388">
    <property type="entry name" value="WH-like_DNA-bd_sf"/>
</dbReference>
<dbReference type="InterPro" id="IPR039422">
    <property type="entry name" value="MarR/SlyA-like"/>
</dbReference>
<dbReference type="InterPro" id="IPR000835">
    <property type="entry name" value="HTH_MarR-typ"/>
</dbReference>
<dbReference type="PROSITE" id="PS50995">
    <property type="entry name" value="HTH_MARR_2"/>
    <property type="match status" value="1"/>
</dbReference>
<dbReference type="Gene3D" id="1.10.10.10">
    <property type="entry name" value="Winged helix-like DNA-binding domain superfamily/Winged helix DNA-binding domain"/>
    <property type="match status" value="1"/>
</dbReference>
<gene>
    <name evidence="5" type="ORF">CLV40_102337</name>
</gene>
<keyword evidence="2 5" id="KW-0238">DNA-binding</keyword>
<comment type="caution">
    <text evidence="5">The sequence shown here is derived from an EMBL/GenBank/DDBJ whole genome shotgun (WGS) entry which is preliminary data.</text>
</comment>
<dbReference type="AlphaFoldDB" id="A0A2S6GYU6"/>
<keyword evidence="3" id="KW-0804">Transcription</keyword>
<keyword evidence="1" id="KW-0805">Transcription regulation</keyword>
<dbReference type="Proteomes" id="UP000239203">
    <property type="component" value="Unassembled WGS sequence"/>
</dbReference>
<dbReference type="InterPro" id="IPR036390">
    <property type="entry name" value="WH_DNA-bd_sf"/>
</dbReference>
<evidence type="ECO:0000313" key="6">
    <source>
        <dbReference type="Proteomes" id="UP000239203"/>
    </source>
</evidence>
<dbReference type="SMART" id="SM00347">
    <property type="entry name" value="HTH_MARR"/>
    <property type="match status" value="1"/>
</dbReference>
<dbReference type="GO" id="GO:0006950">
    <property type="term" value="P:response to stress"/>
    <property type="evidence" value="ECO:0007669"/>
    <property type="project" value="TreeGrafter"/>
</dbReference>
<dbReference type="RefSeq" id="WP_104477811.1">
    <property type="nucleotide sequence ID" value="NZ_CP154825.1"/>
</dbReference>